<evidence type="ECO:0000313" key="3">
    <source>
        <dbReference type="EMBL" id="CAC5378805.1"/>
    </source>
</evidence>
<feature type="region of interest" description="Disordered" evidence="1">
    <location>
        <begin position="85"/>
        <end position="152"/>
    </location>
</feature>
<dbReference type="Pfam" id="PF10551">
    <property type="entry name" value="MULE"/>
    <property type="match status" value="1"/>
</dbReference>
<dbReference type="Gene3D" id="2.20.25.240">
    <property type="match status" value="1"/>
</dbReference>
<feature type="domain" description="MULE transposase" evidence="2">
    <location>
        <begin position="343"/>
        <end position="441"/>
    </location>
</feature>
<dbReference type="InterPro" id="IPR018289">
    <property type="entry name" value="MULE_transposase_dom"/>
</dbReference>
<dbReference type="CDD" id="cd15517">
    <property type="entry name" value="PHD_TCF19_like"/>
    <property type="match status" value="1"/>
</dbReference>
<evidence type="ECO:0000259" key="2">
    <source>
        <dbReference type="Pfam" id="PF10551"/>
    </source>
</evidence>
<feature type="region of interest" description="Disordered" evidence="1">
    <location>
        <begin position="61"/>
        <end position="80"/>
    </location>
</feature>
<name>A0A6J8B4L0_MYTCO</name>
<reference evidence="3 4" key="1">
    <citation type="submission" date="2020-06" db="EMBL/GenBank/DDBJ databases">
        <authorList>
            <person name="Li R."/>
            <person name="Bekaert M."/>
        </authorList>
    </citation>
    <scope>NUCLEOTIDE SEQUENCE [LARGE SCALE GENOMIC DNA]</scope>
    <source>
        <strain evidence="4">wild</strain>
    </source>
</reference>
<dbReference type="InterPro" id="IPR011011">
    <property type="entry name" value="Znf_FYVE_PHD"/>
</dbReference>
<dbReference type="OrthoDB" id="6161554at2759"/>
<feature type="compositionally biased region" description="Acidic residues" evidence="1">
    <location>
        <begin position="89"/>
        <end position="99"/>
    </location>
</feature>
<gene>
    <name evidence="3" type="ORF">MCOR_14945</name>
</gene>
<keyword evidence="4" id="KW-1185">Reference proteome</keyword>
<evidence type="ECO:0000256" key="1">
    <source>
        <dbReference type="SAM" id="MobiDB-lite"/>
    </source>
</evidence>
<dbReference type="Proteomes" id="UP000507470">
    <property type="component" value="Unassembled WGS sequence"/>
</dbReference>
<dbReference type="SUPFAM" id="SSF57903">
    <property type="entry name" value="FYVE/PHD zinc finger"/>
    <property type="match status" value="1"/>
</dbReference>
<dbReference type="EMBL" id="CACVKT020002595">
    <property type="protein sequence ID" value="CAC5378805.1"/>
    <property type="molecule type" value="Genomic_DNA"/>
</dbReference>
<accession>A0A6J8B4L0</accession>
<sequence>MCISCDREVRPRQHAISCDLCERWQHRLCDTGITLAAYNNAKQGYALQFICRPCEQRNWPAEDPAEQEVEQPEEPEVEPVLEPAPEAAPEAEAELEPEQPIDPLDGTFDIGHRDADDPPEPMDTSLNAEPDLPDEILPDDNGSLKTPQRTSFRPDDNVIHYKVLEKGSKRGGCLLTASNGFTFGVKKDLKKSTLWTCSVRSAKMRCHATVSQVGDVFRPGFQIHTHPADLKLPIYKEVAAKVKQQVTDNPQVRAMDIVTTVITRDILVEQRFLAPKQKQMKRTANKHRSANRPADPDNLDFELDVDYLKCADFLVADLRVDLARHIVFATEFQLNMLKHASRWFMDGTFKVVKAPFKSTGQLLSIHAFILKDGQRKQLPLAFALMSRKTEADYIAVLQSLKDRMVDPVVAHFVVDFEVGAWLGIRKVFPGVNIKGCVFHWTQAVWRHVQDNGLNRANTPQLRDLVAYMDRQWFNNGVIHIADWCIFKRSVRTNNDVEGWHNRLNSAAKHGGVPFYTLVPDLMKEAEVVDVSVRSDDLERDVHRRYTVLEQKIQTSWDTNCWNAGNIEMTINYCYTTTIGATEEVKEEFYQILNDVTAKVFKHDIIVVMGDINAKNGHGVINEKGTYK</sequence>
<dbReference type="Gene3D" id="3.30.40.10">
    <property type="entry name" value="Zinc/RING finger domain, C3HC4 (zinc finger)"/>
    <property type="match status" value="1"/>
</dbReference>
<organism evidence="3 4">
    <name type="scientific">Mytilus coruscus</name>
    <name type="common">Sea mussel</name>
    <dbReference type="NCBI Taxonomy" id="42192"/>
    <lineage>
        <taxon>Eukaryota</taxon>
        <taxon>Metazoa</taxon>
        <taxon>Spiralia</taxon>
        <taxon>Lophotrochozoa</taxon>
        <taxon>Mollusca</taxon>
        <taxon>Bivalvia</taxon>
        <taxon>Autobranchia</taxon>
        <taxon>Pteriomorphia</taxon>
        <taxon>Mytilida</taxon>
        <taxon>Mytiloidea</taxon>
        <taxon>Mytilidae</taxon>
        <taxon>Mytilinae</taxon>
        <taxon>Mytilus</taxon>
    </lineage>
</organism>
<dbReference type="InterPro" id="IPR013083">
    <property type="entry name" value="Znf_RING/FYVE/PHD"/>
</dbReference>
<dbReference type="PANTHER" id="PTHR20956">
    <property type="entry name" value="HEH2P"/>
    <property type="match status" value="1"/>
</dbReference>
<feature type="compositionally biased region" description="Acidic residues" evidence="1">
    <location>
        <begin position="63"/>
        <end position="79"/>
    </location>
</feature>
<evidence type="ECO:0000313" key="4">
    <source>
        <dbReference type="Proteomes" id="UP000507470"/>
    </source>
</evidence>
<protein>
    <recommendedName>
        <fullName evidence="2">MULE transposase domain-containing protein</fullName>
    </recommendedName>
</protein>
<dbReference type="AlphaFoldDB" id="A0A6J8B4L0"/>
<proteinExistence type="predicted"/>
<dbReference type="PANTHER" id="PTHR20956:SF12">
    <property type="entry name" value="FLYWCH-TYPE DOMAIN-CONTAINING PROTEIN"/>
    <property type="match status" value="1"/>
</dbReference>